<dbReference type="Proteomes" id="UP000256257">
    <property type="component" value="Unassembled WGS sequence"/>
</dbReference>
<keyword evidence="2" id="KW-1185">Reference proteome</keyword>
<dbReference type="OrthoDB" id="1259524at2"/>
<proteinExistence type="predicted"/>
<protein>
    <submittedName>
        <fullName evidence="1">Uncharacterized protein</fullName>
    </submittedName>
</protein>
<name>A0A3D9B9I5_9FLAO</name>
<dbReference type="AlphaFoldDB" id="A0A3D9B9I5"/>
<gene>
    <name evidence="1" type="ORF">DRF67_02410</name>
</gene>
<evidence type="ECO:0000313" key="1">
    <source>
        <dbReference type="EMBL" id="REC50401.1"/>
    </source>
</evidence>
<evidence type="ECO:0000313" key="2">
    <source>
        <dbReference type="Proteomes" id="UP000256257"/>
    </source>
</evidence>
<reference evidence="1 2" key="1">
    <citation type="submission" date="2018-06" db="EMBL/GenBank/DDBJ databases">
        <title>Novel Chryseobacterium species.</title>
        <authorList>
            <person name="Newman J."/>
            <person name="Hugo C."/>
            <person name="Oosthuizen L."/>
            <person name="Charimba G."/>
        </authorList>
    </citation>
    <scope>NUCLEOTIDE SEQUENCE [LARGE SCALE GENOMIC DNA]</scope>
    <source>
        <strain evidence="1 2">7_F195</strain>
    </source>
</reference>
<dbReference type="EMBL" id="QNVV01000001">
    <property type="protein sequence ID" value="REC50401.1"/>
    <property type="molecule type" value="Genomic_DNA"/>
</dbReference>
<comment type="caution">
    <text evidence="1">The sequence shown here is derived from an EMBL/GenBank/DDBJ whole genome shotgun (WGS) entry which is preliminary data.</text>
</comment>
<accession>A0A3D9B9I5</accession>
<sequence>MKDLIYNKIYEYDPKLLACEVSYSNRPIEVSDLIMSYKARNKMAKEKSIEELTLKVLNNLSKIKNRTIEYVKFVVVRKDNISRLFFFNEDYSEIFFDFILPTNKSFI</sequence>
<organism evidence="1 2">
    <name type="scientific">Chryseobacterium pennipullorum</name>
    <dbReference type="NCBI Taxonomy" id="2258963"/>
    <lineage>
        <taxon>Bacteria</taxon>
        <taxon>Pseudomonadati</taxon>
        <taxon>Bacteroidota</taxon>
        <taxon>Flavobacteriia</taxon>
        <taxon>Flavobacteriales</taxon>
        <taxon>Weeksellaceae</taxon>
        <taxon>Chryseobacterium group</taxon>
        <taxon>Chryseobacterium</taxon>
    </lineage>
</organism>
<dbReference type="RefSeq" id="WP_115926243.1">
    <property type="nucleotide sequence ID" value="NZ_QNVV01000001.1"/>
</dbReference>